<gene>
    <name evidence="2" type="ORF">AVEN_133056_1</name>
</gene>
<dbReference type="Proteomes" id="UP000499080">
    <property type="component" value="Unassembled WGS sequence"/>
</dbReference>
<keyword evidence="3" id="KW-1185">Reference proteome</keyword>
<feature type="region of interest" description="Disordered" evidence="1">
    <location>
        <begin position="60"/>
        <end position="82"/>
    </location>
</feature>
<feature type="compositionally biased region" description="Basic and acidic residues" evidence="1">
    <location>
        <begin position="67"/>
        <end position="82"/>
    </location>
</feature>
<proteinExistence type="predicted"/>
<name>A0A4Y2PCW9_ARAVE</name>
<evidence type="ECO:0000313" key="2">
    <source>
        <dbReference type="EMBL" id="GBN47866.1"/>
    </source>
</evidence>
<organism evidence="2 3">
    <name type="scientific">Araneus ventricosus</name>
    <name type="common">Orbweaver spider</name>
    <name type="synonym">Epeira ventricosa</name>
    <dbReference type="NCBI Taxonomy" id="182803"/>
    <lineage>
        <taxon>Eukaryota</taxon>
        <taxon>Metazoa</taxon>
        <taxon>Ecdysozoa</taxon>
        <taxon>Arthropoda</taxon>
        <taxon>Chelicerata</taxon>
        <taxon>Arachnida</taxon>
        <taxon>Araneae</taxon>
        <taxon>Araneomorphae</taxon>
        <taxon>Entelegynae</taxon>
        <taxon>Araneoidea</taxon>
        <taxon>Araneidae</taxon>
        <taxon>Araneus</taxon>
    </lineage>
</organism>
<dbReference type="EMBL" id="BGPR01010760">
    <property type="protein sequence ID" value="GBN47866.1"/>
    <property type="molecule type" value="Genomic_DNA"/>
</dbReference>
<protein>
    <submittedName>
        <fullName evidence="2">Uncharacterized protein</fullName>
    </submittedName>
</protein>
<sequence length="82" mass="9750">MPKRKRGITGMLPVDEEAIIKREGELLKLKKKRSRRLINYASLTIWTENGRNKDKCARLSRHGTTMEQEKNRRNRRTKEITD</sequence>
<comment type="caution">
    <text evidence="2">The sequence shown here is derived from an EMBL/GenBank/DDBJ whole genome shotgun (WGS) entry which is preliminary data.</text>
</comment>
<evidence type="ECO:0000256" key="1">
    <source>
        <dbReference type="SAM" id="MobiDB-lite"/>
    </source>
</evidence>
<accession>A0A4Y2PCW9</accession>
<dbReference type="AlphaFoldDB" id="A0A4Y2PCW9"/>
<evidence type="ECO:0000313" key="3">
    <source>
        <dbReference type="Proteomes" id="UP000499080"/>
    </source>
</evidence>
<reference evidence="2 3" key="1">
    <citation type="journal article" date="2019" name="Sci. Rep.">
        <title>Orb-weaving spider Araneus ventricosus genome elucidates the spidroin gene catalogue.</title>
        <authorList>
            <person name="Kono N."/>
            <person name="Nakamura H."/>
            <person name="Ohtoshi R."/>
            <person name="Moran D.A.P."/>
            <person name="Shinohara A."/>
            <person name="Yoshida Y."/>
            <person name="Fujiwara M."/>
            <person name="Mori M."/>
            <person name="Tomita M."/>
            <person name="Arakawa K."/>
        </authorList>
    </citation>
    <scope>NUCLEOTIDE SEQUENCE [LARGE SCALE GENOMIC DNA]</scope>
</reference>